<dbReference type="Gramene" id="rna31369">
    <property type="protein sequence ID" value="RHN56046.1"/>
    <property type="gene ID" value="gene31369"/>
</dbReference>
<dbReference type="AlphaFoldDB" id="G7KA05"/>
<comment type="similarity">
    <text evidence="1">Belongs to the fantastic four family.</text>
</comment>
<evidence type="ECO:0000313" key="7">
    <source>
        <dbReference type="Proteomes" id="UP000002051"/>
    </source>
</evidence>
<protein>
    <submittedName>
        <fullName evidence="4">DUF3049 family protein</fullName>
    </submittedName>
    <submittedName>
        <fullName evidence="5">Putative The fantastic four family protein</fullName>
    </submittedName>
</protein>
<feature type="compositionally biased region" description="Basic and acidic residues" evidence="2">
    <location>
        <begin position="153"/>
        <end position="163"/>
    </location>
</feature>
<dbReference type="PANTHER" id="PTHR33155">
    <property type="entry name" value="FANTASTIC FOUR-LIKE PROTEIN (DUF3049)"/>
    <property type="match status" value="1"/>
</dbReference>
<dbReference type="Proteomes" id="UP000265566">
    <property type="component" value="Chromosome 5"/>
</dbReference>
<dbReference type="EnsemblPlants" id="AES97907">
    <property type="protein sequence ID" value="AES97907"/>
    <property type="gene ID" value="MTR_5g061650"/>
</dbReference>
<dbReference type="HOGENOM" id="CLU_988119_0_0_1"/>
<dbReference type="Pfam" id="PF11250">
    <property type="entry name" value="FAF"/>
    <property type="match status" value="1"/>
</dbReference>
<feature type="compositionally biased region" description="Acidic residues" evidence="2">
    <location>
        <begin position="131"/>
        <end position="147"/>
    </location>
</feature>
<dbReference type="STRING" id="3880.G7KA05"/>
<feature type="compositionally biased region" description="Acidic residues" evidence="2">
    <location>
        <begin position="172"/>
        <end position="185"/>
    </location>
</feature>
<reference evidence="4 7" key="2">
    <citation type="journal article" date="2014" name="BMC Genomics">
        <title>An improved genome release (version Mt4.0) for the model legume Medicago truncatula.</title>
        <authorList>
            <person name="Tang H."/>
            <person name="Krishnakumar V."/>
            <person name="Bidwell S."/>
            <person name="Rosen B."/>
            <person name="Chan A."/>
            <person name="Zhou S."/>
            <person name="Gentzbittel L."/>
            <person name="Childs K.L."/>
            <person name="Yandell M."/>
            <person name="Gundlach H."/>
            <person name="Mayer K.F."/>
            <person name="Schwartz D.C."/>
            <person name="Town C.D."/>
        </authorList>
    </citation>
    <scope>GENOME REANNOTATION</scope>
    <source>
        <strain evidence="6 7">cv. Jemalong A17</strain>
    </source>
</reference>
<evidence type="ECO:0000256" key="1">
    <source>
        <dbReference type="ARBA" id="ARBA00008690"/>
    </source>
</evidence>
<reference evidence="4 7" key="1">
    <citation type="journal article" date="2011" name="Nature">
        <title>The Medicago genome provides insight into the evolution of rhizobial symbioses.</title>
        <authorList>
            <person name="Young N.D."/>
            <person name="Debelle F."/>
            <person name="Oldroyd G.E."/>
            <person name="Geurts R."/>
            <person name="Cannon S.B."/>
            <person name="Udvardi M.K."/>
            <person name="Benedito V.A."/>
            <person name="Mayer K.F."/>
            <person name="Gouzy J."/>
            <person name="Schoof H."/>
            <person name="Van de Peer Y."/>
            <person name="Proost S."/>
            <person name="Cook D.R."/>
            <person name="Meyers B.C."/>
            <person name="Spannagl M."/>
            <person name="Cheung F."/>
            <person name="De Mita S."/>
            <person name="Krishnakumar V."/>
            <person name="Gundlach H."/>
            <person name="Zhou S."/>
            <person name="Mudge J."/>
            <person name="Bharti A.K."/>
            <person name="Murray J.D."/>
            <person name="Naoumkina M.A."/>
            <person name="Rosen B."/>
            <person name="Silverstein K.A."/>
            <person name="Tang H."/>
            <person name="Rombauts S."/>
            <person name="Zhao P.X."/>
            <person name="Zhou P."/>
            <person name="Barbe V."/>
            <person name="Bardou P."/>
            <person name="Bechner M."/>
            <person name="Bellec A."/>
            <person name="Berger A."/>
            <person name="Berges H."/>
            <person name="Bidwell S."/>
            <person name="Bisseling T."/>
            <person name="Choisne N."/>
            <person name="Couloux A."/>
            <person name="Denny R."/>
            <person name="Deshpande S."/>
            <person name="Dai X."/>
            <person name="Doyle J.J."/>
            <person name="Dudez A.M."/>
            <person name="Farmer A.D."/>
            <person name="Fouteau S."/>
            <person name="Franken C."/>
            <person name="Gibelin C."/>
            <person name="Gish J."/>
            <person name="Goldstein S."/>
            <person name="Gonzalez A.J."/>
            <person name="Green P.J."/>
            <person name="Hallab A."/>
            <person name="Hartog M."/>
            <person name="Hua A."/>
            <person name="Humphray S.J."/>
            <person name="Jeong D.H."/>
            <person name="Jing Y."/>
            <person name="Jocker A."/>
            <person name="Kenton S.M."/>
            <person name="Kim D.J."/>
            <person name="Klee K."/>
            <person name="Lai H."/>
            <person name="Lang C."/>
            <person name="Lin S."/>
            <person name="Macmil S.L."/>
            <person name="Magdelenat G."/>
            <person name="Matthews L."/>
            <person name="McCorrison J."/>
            <person name="Monaghan E.L."/>
            <person name="Mun J.H."/>
            <person name="Najar F.Z."/>
            <person name="Nicholson C."/>
            <person name="Noirot C."/>
            <person name="O'Bleness M."/>
            <person name="Paule C.R."/>
            <person name="Poulain J."/>
            <person name="Prion F."/>
            <person name="Qin B."/>
            <person name="Qu C."/>
            <person name="Retzel E.F."/>
            <person name="Riddle C."/>
            <person name="Sallet E."/>
            <person name="Samain S."/>
            <person name="Samson N."/>
            <person name="Sanders I."/>
            <person name="Saurat O."/>
            <person name="Scarpelli C."/>
            <person name="Schiex T."/>
            <person name="Segurens B."/>
            <person name="Severin A.J."/>
            <person name="Sherrier D.J."/>
            <person name="Shi R."/>
            <person name="Sims S."/>
            <person name="Singer S.R."/>
            <person name="Sinharoy S."/>
            <person name="Sterck L."/>
            <person name="Viollet A."/>
            <person name="Wang B.B."/>
            <person name="Wang K."/>
            <person name="Wang M."/>
            <person name="Wang X."/>
            <person name="Warfsmann J."/>
            <person name="Weissenbach J."/>
            <person name="White D.D."/>
            <person name="White J.D."/>
            <person name="Wiley G.B."/>
            <person name="Wincker P."/>
            <person name="Xing Y."/>
            <person name="Yang L."/>
            <person name="Yao Z."/>
            <person name="Ying F."/>
            <person name="Zhai J."/>
            <person name="Zhou L."/>
            <person name="Zuber A."/>
            <person name="Denarie J."/>
            <person name="Dixon R.A."/>
            <person name="May G.D."/>
            <person name="Schwartz D.C."/>
            <person name="Rogers J."/>
            <person name="Quetier F."/>
            <person name="Town C.D."/>
            <person name="Roe B.A."/>
        </authorList>
    </citation>
    <scope>NUCLEOTIDE SEQUENCE [LARGE SCALE GENOMIC DNA]</scope>
    <source>
        <strain evidence="4">A17</strain>
        <strain evidence="6 7">cv. Jemalong A17</strain>
    </source>
</reference>
<accession>G7KA05</accession>
<name>G7KA05_MEDTR</name>
<dbReference type="PaxDb" id="3880-AES97907"/>
<evidence type="ECO:0000256" key="2">
    <source>
        <dbReference type="SAM" id="MobiDB-lite"/>
    </source>
</evidence>
<reference evidence="5" key="4">
    <citation type="journal article" date="2018" name="Nat. Plants">
        <title>Whole-genome landscape of Medicago truncatula symbiotic genes.</title>
        <authorList>
            <person name="Pecrix Y."/>
            <person name="Gamas P."/>
            <person name="Carrere S."/>
        </authorList>
    </citation>
    <scope>NUCLEOTIDE SEQUENCE</scope>
    <source>
        <tissue evidence="5">Leaves</tissue>
    </source>
</reference>
<dbReference type="EMBL" id="PSQE01000005">
    <property type="protein sequence ID" value="RHN56046.1"/>
    <property type="molecule type" value="Genomic_DNA"/>
</dbReference>
<evidence type="ECO:0000313" key="6">
    <source>
        <dbReference type="EnsemblPlants" id="AES97907"/>
    </source>
</evidence>
<organism evidence="4 7">
    <name type="scientific">Medicago truncatula</name>
    <name type="common">Barrel medic</name>
    <name type="synonym">Medicago tribuloides</name>
    <dbReference type="NCBI Taxonomy" id="3880"/>
    <lineage>
        <taxon>Eukaryota</taxon>
        <taxon>Viridiplantae</taxon>
        <taxon>Streptophyta</taxon>
        <taxon>Embryophyta</taxon>
        <taxon>Tracheophyta</taxon>
        <taxon>Spermatophyta</taxon>
        <taxon>Magnoliopsida</taxon>
        <taxon>eudicotyledons</taxon>
        <taxon>Gunneridae</taxon>
        <taxon>Pentapetalae</taxon>
        <taxon>rosids</taxon>
        <taxon>fabids</taxon>
        <taxon>Fabales</taxon>
        <taxon>Fabaceae</taxon>
        <taxon>Papilionoideae</taxon>
        <taxon>50 kb inversion clade</taxon>
        <taxon>NPAAA clade</taxon>
        <taxon>Hologalegina</taxon>
        <taxon>IRL clade</taxon>
        <taxon>Trifolieae</taxon>
        <taxon>Medicago</taxon>
    </lineage>
</organism>
<evidence type="ECO:0000313" key="4">
    <source>
        <dbReference type="EMBL" id="AES97907.1"/>
    </source>
</evidence>
<dbReference type="OMA" id="SMNRYRY"/>
<proteinExistence type="inferred from homology"/>
<dbReference type="InterPro" id="IPR021410">
    <property type="entry name" value="FAF"/>
</dbReference>
<dbReference type="PANTHER" id="PTHR33155:SF17">
    <property type="entry name" value="F2E2.18-RELATED"/>
    <property type="match status" value="1"/>
</dbReference>
<reference evidence="6" key="3">
    <citation type="submission" date="2015-04" db="UniProtKB">
        <authorList>
            <consortium name="EnsemblPlants"/>
        </authorList>
    </citation>
    <scope>IDENTIFICATION</scope>
    <source>
        <strain evidence="6">cv. Jemalong A17</strain>
    </source>
</reference>
<evidence type="ECO:0000259" key="3">
    <source>
        <dbReference type="Pfam" id="PF11250"/>
    </source>
</evidence>
<sequence length="239" mass="27938">MPFGYKPYPSNDDDYIGNESCNDYIDFLNFDHHNALAPSKDNKKVRRCIRNKEEKKEFPPPIPFLAQTQNLASHMPYVLKRFYTNEGRLIIKEEKVKHHEYFHARRENGRLTLELVPLDHDDYNFFARSDEEQEQEQEEEEEEEEELASPPTRPHEETNDLHVHQSVVTNDSFEEEEKDEQEDEYKDNVQKSFSDEVVVENENGIIGGANSRGNCLNCKVAPKGIFGVMPLHPIRTVRS</sequence>
<dbReference type="Proteomes" id="UP000002051">
    <property type="component" value="Chromosome 5"/>
</dbReference>
<feature type="domain" description="FAF" evidence="3">
    <location>
        <begin position="57"/>
        <end position="115"/>
    </location>
</feature>
<dbReference type="OrthoDB" id="1928183at2759"/>
<dbReference type="EMBL" id="CM001221">
    <property type="protein sequence ID" value="AES97907.1"/>
    <property type="molecule type" value="Genomic_DNA"/>
</dbReference>
<keyword evidence="7" id="KW-1185">Reference proteome</keyword>
<dbReference type="InterPro" id="IPR046431">
    <property type="entry name" value="FAF_dom"/>
</dbReference>
<feature type="region of interest" description="Disordered" evidence="2">
    <location>
        <begin position="130"/>
        <end position="193"/>
    </location>
</feature>
<dbReference type="eggNOG" id="ENOG502SR56">
    <property type="taxonomic scope" value="Eukaryota"/>
</dbReference>
<evidence type="ECO:0000313" key="5">
    <source>
        <dbReference type="EMBL" id="RHN56046.1"/>
    </source>
</evidence>
<gene>
    <name evidence="4" type="ordered locus">MTR_5g061650</name>
    <name evidence="5" type="ORF">MtrunA17_Chr5g0425121</name>
</gene>